<proteinExistence type="predicted"/>
<sequence length="277" mass="31195">MQNNSGTIKVIVVDDEPLARKGLRYRLEEHKDIEIITECSTGQEAVHAIMTHLPDVVFLDIQMPELNGFQVVAELKKTLTTLPIILFVTAYDAYAIKAFEIHALDYLLKPADDERIAEALDRVRASLKQQNQSEQSDKLINLVAGYTGQSATDVLEKLANDEPVESSPYSDTMAIKDGSEVTRVPVDSILWIDAAGDYMCVHAKEGMHIMRKTMKELEKELNPNVFVRVHRSAIVNINFVKKMVSHVSGEYHLILQNETELKVSRSHRDKVKAAMHS</sequence>
<dbReference type="EMBL" id="RPOK01000002">
    <property type="protein sequence ID" value="RPJ67539.1"/>
    <property type="molecule type" value="Genomic_DNA"/>
</dbReference>
<dbReference type="RefSeq" id="WP_124027439.1">
    <property type="nucleotide sequence ID" value="NZ_JBHRSN010000015.1"/>
</dbReference>
<protein>
    <submittedName>
        <fullName evidence="5">DNA-binding response regulator</fullName>
    </submittedName>
</protein>
<evidence type="ECO:0000259" key="3">
    <source>
        <dbReference type="PROSITE" id="PS50110"/>
    </source>
</evidence>
<name>A0A3N5Y8Q7_9ALTE</name>
<dbReference type="InterPro" id="IPR001789">
    <property type="entry name" value="Sig_transdc_resp-reg_receiver"/>
</dbReference>
<dbReference type="AlphaFoldDB" id="A0A3N5Y8Q7"/>
<dbReference type="CDD" id="cd17532">
    <property type="entry name" value="REC_LytTR_AlgR-like"/>
    <property type="match status" value="1"/>
</dbReference>
<organism evidence="5 6">
    <name type="scientific">Alteromonas sediminis</name>
    <dbReference type="NCBI Taxonomy" id="2259342"/>
    <lineage>
        <taxon>Bacteria</taxon>
        <taxon>Pseudomonadati</taxon>
        <taxon>Pseudomonadota</taxon>
        <taxon>Gammaproteobacteria</taxon>
        <taxon>Alteromonadales</taxon>
        <taxon>Alteromonadaceae</taxon>
        <taxon>Alteromonas/Salinimonas group</taxon>
        <taxon>Alteromonas</taxon>
    </lineage>
</organism>
<dbReference type="GO" id="GO:0003677">
    <property type="term" value="F:DNA binding"/>
    <property type="evidence" value="ECO:0007669"/>
    <property type="project" value="UniProtKB-KW"/>
</dbReference>
<reference evidence="5 6" key="1">
    <citation type="submission" date="2018-11" db="EMBL/GenBank/DDBJ databases">
        <authorList>
            <person name="Ye M.-Q."/>
            <person name="Du Z.-J."/>
        </authorList>
    </citation>
    <scope>NUCLEOTIDE SEQUENCE [LARGE SCALE GENOMIC DNA]</scope>
    <source>
        <strain evidence="5 6">U0105</strain>
    </source>
</reference>
<dbReference type="GO" id="GO:0000156">
    <property type="term" value="F:phosphorelay response regulator activity"/>
    <property type="evidence" value="ECO:0007669"/>
    <property type="project" value="InterPro"/>
</dbReference>
<comment type="caution">
    <text evidence="5">The sequence shown here is derived from an EMBL/GenBank/DDBJ whole genome shotgun (WGS) entry which is preliminary data.</text>
</comment>
<gene>
    <name evidence="5" type="ORF">DRW07_08475</name>
</gene>
<dbReference type="PROSITE" id="PS50930">
    <property type="entry name" value="HTH_LYTTR"/>
    <property type="match status" value="1"/>
</dbReference>
<dbReference type="SMART" id="SM00448">
    <property type="entry name" value="REC"/>
    <property type="match status" value="1"/>
</dbReference>
<dbReference type="Pfam" id="PF04397">
    <property type="entry name" value="LytTR"/>
    <property type="match status" value="1"/>
</dbReference>
<dbReference type="SUPFAM" id="SSF52172">
    <property type="entry name" value="CheY-like"/>
    <property type="match status" value="1"/>
</dbReference>
<dbReference type="InterPro" id="IPR046947">
    <property type="entry name" value="LytR-like"/>
</dbReference>
<evidence type="ECO:0000313" key="5">
    <source>
        <dbReference type="EMBL" id="RPJ67539.1"/>
    </source>
</evidence>
<dbReference type="FunFam" id="3.40.50.2300:FF:000051">
    <property type="entry name" value="Two-component response regulator yehT"/>
    <property type="match status" value="1"/>
</dbReference>
<dbReference type="OrthoDB" id="236568at2"/>
<feature type="domain" description="Response regulatory" evidence="3">
    <location>
        <begin position="9"/>
        <end position="124"/>
    </location>
</feature>
<evidence type="ECO:0000256" key="2">
    <source>
        <dbReference type="PROSITE-ProRule" id="PRU00169"/>
    </source>
</evidence>
<evidence type="ECO:0000259" key="4">
    <source>
        <dbReference type="PROSITE" id="PS50930"/>
    </source>
</evidence>
<evidence type="ECO:0000313" key="6">
    <source>
        <dbReference type="Proteomes" id="UP000275281"/>
    </source>
</evidence>
<dbReference type="PROSITE" id="PS50110">
    <property type="entry name" value="RESPONSE_REGULATORY"/>
    <property type="match status" value="1"/>
</dbReference>
<dbReference type="SMART" id="SM00850">
    <property type="entry name" value="LytTR"/>
    <property type="match status" value="1"/>
</dbReference>
<keyword evidence="2" id="KW-0597">Phosphoprotein</keyword>
<dbReference type="InterPro" id="IPR011006">
    <property type="entry name" value="CheY-like_superfamily"/>
</dbReference>
<dbReference type="PANTHER" id="PTHR37299:SF1">
    <property type="entry name" value="STAGE 0 SPORULATION PROTEIN A HOMOLOG"/>
    <property type="match status" value="1"/>
</dbReference>
<accession>A0A3N5Y8Q7</accession>
<dbReference type="Gene3D" id="3.40.50.2300">
    <property type="match status" value="1"/>
</dbReference>
<feature type="domain" description="HTH LytTR-type" evidence="4">
    <location>
        <begin position="173"/>
        <end position="277"/>
    </location>
</feature>
<feature type="modified residue" description="4-aspartylphosphate" evidence="2">
    <location>
        <position position="60"/>
    </location>
</feature>
<dbReference type="Pfam" id="PF00072">
    <property type="entry name" value="Response_reg"/>
    <property type="match status" value="1"/>
</dbReference>
<dbReference type="Proteomes" id="UP000275281">
    <property type="component" value="Unassembled WGS sequence"/>
</dbReference>
<keyword evidence="1" id="KW-0902">Two-component regulatory system</keyword>
<dbReference type="Gene3D" id="2.40.50.1020">
    <property type="entry name" value="LytTr DNA-binding domain"/>
    <property type="match status" value="1"/>
</dbReference>
<dbReference type="InterPro" id="IPR007492">
    <property type="entry name" value="LytTR_DNA-bd_dom"/>
</dbReference>
<keyword evidence="5" id="KW-0238">DNA-binding</keyword>
<keyword evidence="6" id="KW-1185">Reference proteome</keyword>
<evidence type="ECO:0000256" key="1">
    <source>
        <dbReference type="ARBA" id="ARBA00023012"/>
    </source>
</evidence>
<dbReference type="PANTHER" id="PTHR37299">
    <property type="entry name" value="TRANSCRIPTIONAL REGULATOR-RELATED"/>
    <property type="match status" value="1"/>
</dbReference>